<dbReference type="InterPro" id="IPR003770">
    <property type="entry name" value="MLTG-like"/>
</dbReference>
<evidence type="ECO:0000313" key="9">
    <source>
        <dbReference type="Proteomes" id="UP000176741"/>
    </source>
</evidence>
<evidence type="ECO:0000256" key="3">
    <source>
        <dbReference type="ARBA" id="ARBA00022989"/>
    </source>
</evidence>
<comment type="caution">
    <text evidence="8">The sequence shown here is derived from an EMBL/GenBank/DDBJ whole genome shotgun (WGS) entry which is preliminary data.</text>
</comment>
<dbReference type="Proteomes" id="UP000176741">
    <property type="component" value="Unassembled WGS sequence"/>
</dbReference>
<dbReference type="PANTHER" id="PTHR30518:SF2">
    <property type="entry name" value="ENDOLYTIC MUREIN TRANSGLYCOSYLASE"/>
    <property type="match status" value="1"/>
</dbReference>
<keyword evidence="5 7" id="KW-0456">Lyase</keyword>
<dbReference type="AlphaFoldDB" id="A0A1F7Y427"/>
<keyword evidence="6 7" id="KW-0961">Cell wall biogenesis/degradation</keyword>
<keyword evidence="3 7" id="KW-1133">Transmembrane helix</keyword>
<name>A0A1F7Y427_9BACT</name>
<evidence type="ECO:0000256" key="5">
    <source>
        <dbReference type="ARBA" id="ARBA00023239"/>
    </source>
</evidence>
<dbReference type="GO" id="GO:0009252">
    <property type="term" value="P:peptidoglycan biosynthetic process"/>
    <property type="evidence" value="ECO:0007669"/>
    <property type="project" value="UniProtKB-UniRule"/>
</dbReference>
<dbReference type="GO" id="GO:0008932">
    <property type="term" value="F:lytic endotransglycosylase activity"/>
    <property type="evidence" value="ECO:0007669"/>
    <property type="project" value="UniProtKB-UniRule"/>
</dbReference>
<dbReference type="CDD" id="cd08010">
    <property type="entry name" value="MltG_like"/>
    <property type="match status" value="1"/>
</dbReference>
<accession>A0A1F7Y427</accession>
<comment type="function">
    <text evidence="7">Functions as a peptidoglycan terminase that cleaves nascent peptidoglycan strands endolytically to terminate their elongation.</text>
</comment>
<organism evidence="8 9">
    <name type="scientific">Candidatus Woesebacteria bacterium RIFCSPHIGHO2_01_FULL_38_26b</name>
    <dbReference type="NCBI Taxonomy" id="1802491"/>
    <lineage>
        <taxon>Bacteria</taxon>
        <taxon>Candidatus Woeseibacteriota</taxon>
    </lineage>
</organism>
<feature type="site" description="Important for catalytic activity" evidence="7">
    <location>
        <position position="211"/>
    </location>
</feature>
<proteinExistence type="inferred from homology"/>
<comment type="similarity">
    <text evidence="7">Belongs to the transglycosylase MltG family.</text>
</comment>
<dbReference type="Gene3D" id="3.30.1490.480">
    <property type="entry name" value="Endolytic murein transglycosylase"/>
    <property type="match status" value="1"/>
</dbReference>
<evidence type="ECO:0000256" key="7">
    <source>
        <dbReference type="HAMAP-Rule" id="MF_02065"/>
    </source>
</evidence>
<dbReference type="GO" id="GO:0005886">
    <property type="term" value="C:plasma membrane"/>
    <property type="evidence" value="ECO:0007669"/>
    <property type="project" value="UniProtKB-UniRule"/>
</dbReference>
<dbReference type="NCBIfam" id="TIGR00247">
    <property type="entry name" value="endolytic transglycosylase MltG"/>
    <property type="match status" value="1"/>
</dbReference>
<dbReference type="HAMAP" id="MF_02065">
    <property type="entry name" value="MltG"/>
    <property type="match status" value="1"/>
</dbReference>
<reference evidence="8 9" key="1">
    <citation type="journal article" date="2016" name="Nat. Commun.">
        <title>Thousands of microbial genomes shed light on interconnected biogeochemical processes in an aquifer system.</title>
        <authorList>
            <person name="Anantharaman K."/>
            <person name="Brown C.T."/>
            <person name="Hug L.A."/>
            <person name="Sharon I."/>
            <person name="Castelle C.J."/>
            <person name="Probst A.J."/>
            <person name="Thomas B.C."/>
            <person name="Singh A."/>
            <person name="Wilkins M.J."/>
            <person name="Karaoz U."/>
            <person name="Brodie E.L."/>
            <person name="Williams K.H."/>
            <person name="Hubbard S.S."/>
            <person name="Banfield J.F."/>
        </authorList>
    </citation>
    <scope>NUCLEOTIDE SEQUENCE [LARGE SCALE GENOMIC DNA]</scope>
</reference>
<dbReference type="PANTHER" id="PTHR30518">
    <property type="entry name" value="ENDOLYTIC MUREIN TRANSGLYCOSYLASE"/>
    <property type="match status" value="1"/>
</dbReference>
<evidence type="ECO:0000313" key="8">
    <source>
        <dbReference type="EMBL" id="OGM21305.1"/>
    </source>
</evidence>
<protein>
    <recommendedName>
        <fullName evidence="7">Endolytic murein transglycosylase</fullName>
        <ecNumber evidence="7">4.2.2.29</ecNumber>
    </recommendedName>
    <alternativeName>
        <fullName evidence="7">Peptidoglycan lytic transglycosylase</fullName>
    </alternativeName>
    <alternativeName>
        <fullName evidence="7">Peptidoglycan polymerization terminase</fullName>
    </alternativeName>
</protein>
<dbReference type="Pfam" id="PF02618">
    <property type="entry name" value="YceG"/>
    <property type="match status" value="1"/>
</dbReference>
<dbReference type="EC" id="4.2.2.29" evidence="7"/>
<evidence type="ECO:0000256" key="1">
    <source>
        <dbReference type="ARBA" id="ARBA00022475"/>
    </source>
</evidence>
<sequence>MKRSLILIVFLVIIILVAAASVFFWWGENTRAVSNDSTTQDFLILKGKSASQIGETLYRQKLIRSPLAFKIYVQLNGKANRIQSGEFRLSPNLSLYGVVEKLLSGPTELWVTIPEGLRREEVVERYVKELEMDAAKSISFRKEFLEASTNLEGFLFPDTYLFPRDADAKKAVLRMKEIFDTKVKGEIEGAVKSSDRSLEDIVTMASIIERETKTNEERPIVAGILWKRLDTEGWLIQADATLQYANGTKLCVGKIDCNWWPTFTAKDLEKDSPYNSYKYKELPPTPIANPGLASIKAAAKPTTSEFWFYIHDKEGTIHYATTIEEHNQNVAKFLDK</sequence>
<evidence type="ECO:0000256" key="4">
    <source>
        <dbReference type="ARBA" id="ARBA00023136"/>
    </source>
</evidence>
<dbReference type="GO" id="GO:0071555">
    <property type="term" value="P:cell wall organization"/>
    <property type="evidence" value="ECO:0007669"/>
    <property type="project" value="UniProtKB-KW"/>
</dbReference>
<evidence type="ECO:0000256" key="2">
    <source>
        <dbReference type="ARBA" id="ARBA00022692"/>
    </source>
</evidence>
<evidence type="ECO:0000256" key="6">
    <source>
        <dbReference type="ARBA" id="ARBA00023316"/>
    </source>
</evidence>
<keyword evidence="1 7" id="KW-1003">Cell membrane</keyword>
<gene>
    <name evidence="7" type="primary">mltG</name>
    <name evidence="8" type="ORF">A2771_01570</name>
</gene>
<dbReference type="EMBL" id="MGGD01000014">
    <property type="protein sequence ID" value="OGM21305.1"/>
    <property type="molecule type" value="Genomic_DNA"/>
</dbReference>
<comment type="catalytic activity">
    <reaction evidence="7">
        <text>a peptidoglycan chain = a peptidoglycan chain with N-acetyl-1,6-anhydromuramyl-[peptide] at the reducing end + a peptidoglycan chain with N-acetylglucosamine at the non-reducing end.</text>
        <dbReference type="EC" id="4.2.2.29"/>
    </reaction>
</comment>
<keyword evidence="4 7" id="KW-0472">Membrane</keyword>
<keyword evidence="2 7" id="KW-0812">Transmembrane</keyword>